<dbReference type="PANTHER" id="PTHR11122">
    <property type="entry name" value="APOSPORY-ASSOCIATED PROTEIN C-RELATED"/>
    <property type="match status" value="1"/>
</dbReference>
<feature type="binding site" evidence="7">
    <location>
        <position position="79"/>
    </location>
    <ligand>
        <name>substrate</name>
    </ligand>
</feature>
<comment type="catalytic activity">
    <reaction evidence="1">
        <text>alpha-D-glucose 6-phosphate = beta-D-glucose 6-phosphate</text>
        <dbReference type="Rhea" id="RHEA:16249"/>
        <dbReference type="ChEBI" id="CHEBI:58225"/>
        <dbReference type="ChEBI" id="CHEBI:58247"/>
        <dbReference type="EC" id="5.1.3.15"/>
    </reaction>
</comment>
<protein>
    <recommendedName>
        <fullName evidence="3 5">Glucose-6-phosphate 1-epimerase</fullName>
        <ecNumber evidence="3 5">5.1.3.15</ecNumber>
    </recommendedName>
</protein>
<gene>
    <name evidence="8" type="ORF">CANCADRAFT_2163</name>
</gene>
<accession>A0A1E4TF85</accession>
<feature type="active site" evidence="6">
    <location>
        <position position="259"/>
    </location>
</feature>
<evidence type="ECO:0000256" key="7">
    <source>
        <dbReference type="PIRSR" id="PIRSR016020-2"/>
    </source>
</evidence>
<dbReference type="PIRSF" id="PIRSF016020">
    <property type="entry name" value="PHexose_mutarotase"/>
    <property type="match status" value="1"/>
</dbReference>
<dbReference type="GO" id="GO:0030246">
    <property type="term" value="F:carbohydrate binding"/>
    <property type="evidence" value="ECO:0007669"/>
    <property type="project" value="UniProtKB-UniRule"/>
</dbReference>
<dbReference type="PANTHER" id="PTHR11122:SF13">
    <property type="entry name" value="GLUCOSE-6-PHOSPHATE 1-EPIMERASE"/>
    <property type="match status" value="1"/>
</dbReference>
<evidence type="ECO:0000256" key="1">
    <source>
        <dbReference type="ARBA" id="ARBA00001096"/>
    </source>
</evidence>
<dbReference type="AlphaFoldDB" id="A0A1E4TF85"/>
<comment type="function">
    <text evidence="5">Catalyzes the interconversion between the alpha and beta anomers from at least three hexose 6-phosphate sugars (Glc6P, Gal6P, and Man6P).</text>
</comment>
<dbReference type="Proteomes" id="UP000095023">
    <property type="component" value="Unassembled WGS sequence"/>
</dbReference>
<dbReference type="GO" id="GO:0005737">
    <property type="term" value="C:cytoplasm"/>
    <property type="evidence" value="ECO:0007669"/>
    <property type="project" value="TreeGrafter"/>
</dbReference>
<proteinExistence type="inferred from homology"/>
<dbReference type="InterPro" id="IPR025532">
    <property type="entry name" value="G6P_1-epimerase"/>
</dbReference>
<dbReference type="SUPFAM" id="SSF74650">
    <property type="entry name" value="Galactose mutarotase-like"/>
    <property type="match status" value="1"/>
</dbReference>
<dbReference type="EC" id="5.1.3.15" evidence="3 5"/>
<dbReference type="CDD" id="cd09020">
    <property type="entry name" value="D-hex-6-P-epi_like"/>
    <property type="match status" value="1"/>
</dbReference>
<evidence type="ECO:0000256" key="6">
    <source>
        <dbReference type="PIRSR" id="PIRSR016020-1"/>
    </source>
</evidence>
<sequence>MTIEDLDDKVVIKLDDGAAALEVLYHGATITSWKVNGKEKLFLSDKAVLDGSKAVRGGIPLVFPIFGKPTTAATEKLPQHGFARLSRWEFLGQTSSSPVAIQFGLGPENVPQTLRDAWPVDFTLIYTITLGEDYLTTSMSIENTSNSAFDCQFLFHTYLRVPDIATVSVRGLDGVDFTDKVTGSSYHSNAADTTIAGEVDRMYSAVTKTVSVKTGTTPLFEVNRVNLPDVVLWNPWSEVARNMVDFAPEDGYKQMLCIEPGYVAKWITLNPEQKFDATQTIRAL</sequence>
<evidence type="ECO:0000313" key="9">
    <source>
        <dbReference type="Proteomes" id="UP000095023"/>
    </source>
</evidence>
<dbReference type="GO" id="GO:0005975">
    <property type="term" value="P:carbohydrate metabolic process"/>
    <property type="evidence" value="ECO:0007669"/>
    <property type="project" value="InterPro"/>
</dbReference>
<dbReference type="EMBL" id="KV453842">
    <property type="protein sequence ID" value="ODV90435.1"/>
    <property type="molecule type" value="Genomic_DNA"/>
</dbReference>
<evidence type="ECO:0000256" key="3">
    <source>
        <dbReference type="ARBA" id="ARBA00012083"/>
    </source>
</evidence>
<organism evidence="8 9">
    <name type="scientific">Tortispora caseinolytica NRRL Y-17796</name>
    <dbReference type="NCBI Taxonomy" id="767744"/>
    <lineage>
        <taxon>Eukaryota</taxon>
        <taxon>Fungi</taxon>
        <taxon>Dikarya</taxon>
        <taxon>Ascomycota</taxon>
        <taxon>Saccharomycotina</taxon>
        <taxon>Trigonopsidomycetes</taxon>
        <taxon>Trigonopsidales</taxon>
        <taxon>Trigonopsidaceae</taxon>
        <taxon>Tortispora</taxon>
    </lineage>
</organism>
<dbReference type="InterPro" id="IPR014718">
    <property type="entry name" value="GH-type_carb-bd"/>
</dbReference>
<keyword evidence="4 5" id="KW-0413">Isomerase</keyword>
<keyword evidence="9" id="KW-1185">Reference proteome</keyword>
<dbReference type="Pfam" id="PF01263">
    <property type="entry name" value="Aldose_epim"/>
    <property type="match status" value="1"/>
</dbReference>
<evidence type="ECO:0000313" key="8">
    <source>
        <dbReference type="EMBL" id="ODV90435.1"/>
    </source>
</evidence>
<name>A0A1E4TF85_9ASCO</name>
<dbReference type="InterPro" id="IPR011013">
    <property type="entry name" value="Gal_mutarotase_sf_dom"/>
</dbReference>
<evidence type="ECO:0000256" key="4">
    <source>
        <dbReference type="ARBA" id="ARBA00023235"/>
    </source>
</evidence>
<feature type="binding site" evidence="7">
    <location>
        <position position="56"/>
    </location>
    <ligand>
        <name>substrate</name>
    </ligand>
</feature>
<dbReference type="GO" id="GO:0047938">
    <property type="term" value="F:glucose-6-phosphate 1-epimerase activity"/>
    <property type="evidence" value="ECO:0007669"/>
    <property type="project" value="UniProtKB-UniRule"/>
</dbReference>
<dbReference type="InterPro" id="IPR008183">
    <property type="entry name" value="Aldose_1/G6P_1-epimerase"/>
</dbReference>
<evidence type="ECO:0000256" key="5">
    <source>
        <dbReference type="PIRNR" id="PIRNR016020"/>
    </source>
</evidence>
<comment type="similarity">
    <text evidence="2 5">Belongs to the glucose-6-phosphate 1-epimerase family.</text>
</comment>
<reference evidence="9" key="1">
    <citation type="submission" date="2016-02" db="EMBL/GenBank/DDBJ databases">
        <title>Comparative genomics of biotechnologically important yeasts.</title>
        <authorList>
            <consortium name="DOE Joint Genome Institute"/>
            <person name="Riley R."/>
            <person name="Haridas S."/>
            <person name="Wolfe K.H."/>
            <person name="Lopes M.R."/>
            <person name="Hittinger C.T."/>
            <person name="Goker M."/>
            <person name="Salamov A."/>
            <person name="Wisecaver J."/>
            <person name="Long T.M."/>
            <person name="Aerts A.L."/>
            <person name="Barry K."/>
            <person name="Choi C."/>
            <person name="Clum A."/>
            <person name="Coughlan A.Y."/>
            <person name="Deshpande S."/>
            <person name="Douglass A.P."/>
            <person name="Hanson S.J."/>
            <person name="Klenk H.-P."/>
            <person name="Labutti K."/>
            <person name="Lapidus A."/>
            <person name="Lindquist E."/>
            <person name="Lipzen A."/>
            <person name="Meier-Kolthoff J.P."/>
            <person name="Ohm R.A."/>
            <person name="Otillar R.P."/>
            <person name="Pangilinan J."/>
            <person name="Peng Y."/>
            <person name="Rokas A."/>
            <person name="Rosa C.A."/>
            <person name="Scheuner C."/>
            <person name="Sibirny A.A."/>
            <person name="Slot J.C."/>
            <person name="Stielow J.B."/>
            <person name="Sun H."/>
            <person name="Kurtzman C.P."/>
            <person name="Blackwell M."/>
            <person name="Jeffries T.W."/>
            <person name="Grigoriev I.V."/>
        </authorList>
    </citation>
    <scope>NUCLEOTIDE SEQUENCE [LARGE SCALE GENOMIC DNA]</scope>
    <source>
        <strain evidence="9">NRRL Y-17796</strain>
    </source>
</reference>
<dbReference type="OrthoDB" id="1659429at2759"/>
<feature type="binding site" evidence="7">
    <location>
        <position position="84"/>
    </location>
    <ligand>
        <name>substrate</name>
    </ligand>
</feature>
<feature type="active site" evidence="6">
    <location>
        <position position="156"/>
    </location>
</feature>
<evidence type="ECO:0000256" key="2">
    <source>
        <dbReference type="ARBA" id="ARBA00005866"/>
    </source>
</evidence>
<dbReference type="Gene3D" id="2.70.98.10">
    <property type="match status" value="1"/>
</dbReference>